<feature type="compositionally biased region" description="Basic and acidic residues" evidence="3">
    <location>
        <begin position="591"/>
        <end position="602"/>
    </location>
</feature>
<evidence type="ECO:0000256" key="1">
    <source>
        <dbReference type="ARBA" id="ARBA00022741"/>
    </source>
</evidence>
<dbReference type="PANTHER" id="PTHR14187">
    <property type="entry name" value="ALPHA KINASE/ELONGATION FACTOR 2 KINASE"/>
    <property type="match status" value="1"/>
</dbReference>
<comment type="caution">
    <text evidence="4">The sequence shown here is derived from an EMBL/GenBank/DDBJ whole genome shotgun (WGS) entry which is preliminary data.</text>
</comment>
<dbReference type="SUPFAM" id="SSF53067">
    <property type="entry name" value="Actin-like ATPase domain"/>
    <property type="match status" value="2"/>
</dbReference>
<evidence type="ECO:0000256" key="3">
    <source>
        <dbReference type="SAM" id="MobiDB-lite"/>
    </source>
</evidence>
<dbReference type="eggNOG" id="KOG0101">
    <property type="taxonomic scope" value="Eukaryota"/>
</dbReference>
<dbReference type="GO" id="GO:0005524">
    <property type="term" value="F:ATP binding"/>
    <property type="evidence" value="ECO:0007669"/>
    <property type="project" value="UniProtKB-KW"/>
</dbReference>
<sequence length="602" mass="68002">MTGRKVFQLIVTPEKEMEGTKPNTRESFATWLTRSSEDVVPNRKWPHCAGYAEKVPSMLSYDMTNSNGPQVTAWGYGTKSSTYTYTWFKLGLGQDQGQEIYDDTLLYDGLGSIKCPDNLTYSDLAIDYLRHFYQHLLGILREQERTKTFELLSFHFILAVPAGWPDVSRCQIRYCAENAGFGSREGDRISLISEPEAAALAMFHSFSSKLEAGGTFKENTNVMVVDMGGGTVDLITYTIKSLKPFRVAEACVGSDRHFQKLMEERFGDKYKNKSPKFIGPKSTFMNEFENVKRRFDNDTDSDTLPLDMELESSKYYDSDDGEVILKSEDLIEVFRPVVENVIGLIKEQAERTEAENEHPITAIILCGGLAGSGYIQSQLKNFCQETIPNTQVLIPPSPWSAICCGAAMSNTNSSFISSRRAWRCYGTVVHSPFIDEEHNRKNATKHPEGRMVQKMFWHIKKEKYRWLKNASIHVGGKFGYEGVIEIYQCDSQEAPLWKSDKAVTRLGDLPIDLTHLDPSTRKKAVISYIPGRTPETKSVKVEIGQVVKSSSIVEFIARIGKRTVGLAEFDYKPIAKGEESIDDEDEEDEDHNAWLRPDSESP</sequence>
<dbReference type="GO" id="GO:0140662">
    <property type="term" value="F:ATP-dependent protein folding chaperone"/>
    <property type="evidence" value="ECO:0007669"/>
    <property type="project" value="InterPro"/>
</dbReference>
<evidence type="ECO:0000313" key="4">
    <source>
        <dbReference type="EMBL" id="KFX49880.1"/>
    </source>
</evidence>
<keyword evidence="4" id="KW-0346">Stress response</keyword>
<organism evidence="4">
    <name type="scientific">Talaromyces marneffei PM1</name>
    <dbReference type="NCBI Taxonomy" id="1077442"/>
    <lineage>
        <taxon>Eukaryota</taxon>
        <taxon>Fungi</taxon>
        <taxon>Dikarya</taxon>
        <taxon>Ascomycota</taxon>
        <taxon>Pezizomycotina</taxon>
        <taxon>Eurotiomycetes</taxon>
        <taxon>Eurotiomycetidae</taxon>
        <taxon>Eurotiales</taxon>
        <taxon>Trichocomaceae</taxon>
        <taxon>Talaromyces</taxon>
        <taxon>Talaromyces sect. Talaromyces</taxon>
    </lineage>
</organism>
<protein>
    <submittedName>
        <fullName evidence="4">Heat shock 70 kDa protein 12A</fullName>
    </submittedName>
</protein>
<feature type="region of interest" description="Disordered" evidence="3">
    <location>
        <begin position="577"/>
        <end position="602"/>
    </location>
</feature>
<gene>
    <name evidence="4" type="ORF">GQ26_0080970</name>
</gene>
<dbReference type="HOGENOM" id="CLU_009958_6_5_1"/>
<dbReference type="InterPro" id="IPR043129">
    <property type="entry name" value="ATPase_NBD"/>
</dbReference>
<dbReference type="EMBL" id="JPOX01000008">
    <property type="protein sequence ID" value="KFX49880.1"/>
    <property type="molecule type" value="Genomic_DNA"/>
</dbReference>
<dbReference type="AlphaFoldDB" id="A0A093VCI5"/>
<feature type="compositionally biased region" description="Acidic residues" evidence="3">
    <location>
        <begin position="580"/>
        <end position="590"/>
    </location>
</feature>
<name>A0A093VCI5_TALMA</name>
<evidence type="ECO:0000256" key="2">
    <source>
        <dbReference type="ARBA" id="ARBA00022840"/>
    </source>
</evidence>
<dbReference type="Pfam" id="PF00012">
    <property type="entry name" value="HSP70"/>
    <property type="match status" value="1"/>
</dbReference>
<keyword evidence="1" id="KW-0547">Nucleotide-binding</keyword>
<dbReference type="CDD" id="cd10170">
    <property type="entry name" value="ASKHA_NBD_HSP70"/>
    <property type="match status" value="1"/>
</dbReference>
<proteinExistence type="predicted"/>
<dbReference type="PANTHER" id="PTHR14187:SF5">
    <property type="entry name" value="HEAT SHOCK 70 KDA PROTEIN 12A"/>
    <property type="match status" value="1"/>
</dbReference>
<reference evidence="4" key="1">
    <citation type="journal article" date="2014" name="PLoS Genet.">
        <title>Signature Gene Expression Reveals Novel Clues to the Molecular Mechanisms of Dimorphic Transition in Penicillium marneffei.</title>
        <authorList>
            <person name="Yang E."/>
            <person name="Wang G."/>
            <person name="Cai J."/>
            <person name="Woo P.C."/>
            <person name="Lau S.K."/>
            <person name="Yuen K.-Y."/>
            <person name="Chow W.-N."/>
            <person name="Lin X."/>
        </authorList>
    </citation>
    <scope>NUCLEOTIDE SEQUENCE [LARGE SCALE GENOMIC DNA]</scope>
    <source>
        <strain evidence="4">PM1</strain>
    </source>
</reference>
<accession>A0A093VCI5</accession>
<dbReference type="Gene3D" id="3.30.420.40">
    <property type="match status" value="2"/>
</dbReference>
<keyword evidence="2" id="KW-0067">ATP-binding</keyword>
<dbReference type="InterPro" id="IPR013126">
    <property type="entry name" value="Hsp_70_fam"/>
</dbReference>